<comment type="subcellular location">
    <subcellularLocation>
        <location evidence="1">Secreted</location>
    </subcellularLocation>
</comment>
<dbReference type="FunFam" id="3.40.50.1820:FF:000348">
    <property type="entry name" value="Uncharacterized protein, isoform C"/>
    <property type="match status" value="1"/>
</dbReference>
<feature type="signal peptide" evidence="5">
    <location>
        <begin position="1"/>
        <end position="21"/>
    </location>
</feature>
<dbReference type="GO" id="GO:0005615">
    <property type="term" value="C:extracellular space"/>
    <property type="evidence" value="ECO:0000318"/>
    <property type="project" value="GO_Central"/>
</dbReference>
<reference evidence="7 8" key="2">
    <citation type="journal article" date="2010" name="Nucleic Acids Res.">
        <title>BeetleBase in 2010: revisions to provide comprehensive genomic information for Tribolium castaneum.</title>
        <authorList>
            <person name="Kim H.S."/>
            <person name="Murphy T."/>
            <person name="Xia J."/>
            <person name="Caragea D."/>
            <person name="Park Y."/>
            <person name="Beeman R.W."/>
            <person name="Lorenzen M.D."/>
            <person name="Butcher S."/>
            <person name="Manak J.R."/>
            <person name="Brown S.J."/>
        </authorList>
    </citation>
    <scope>GENOME REANNOTATION</scope>
    <source>
        <strain evidence="7 8">Georgia GA2</strain>
    </source>
</reference>
<protein>
    <submittedName>
        <fullName evidence="7">Lipase member H-A-like Protein</fullName>
    </submittedName>
</protein>
<sequence length="369" mass="40714">MSYITTVGFTRISIWICVTWCQVTLPNQPIKDALYLHNATSSNLTLRDCSFRPTDQRQRCPDPDVRFILYSGGESEVVDYTKSDFLRQSRWDHTKEDMILIHGYAGGDGTLPMAVLRDAYINHGSYNVWVVDWGKLGPPPCYRAAVHNMKAVARCIGDLLMALRAMGLQTDKMTCVGHSLGAHICGLISRYVLFRIHRIIGLDPARPLVPNSSRLESGSAAAVHVLHTNAGHYGESGKSGHVDFCINGGRVQPYCENSGLDEQLCSHVWAVCYLAESIHKDFVKRAEPCSRRCPTGPRPGHRIGIPIEMGQFTPLSASGSYCLHDNYPPYCPTQAGGVGDKRCCLKSPQIKPPTTTEVEGIPPFAKKSP</sequence>
<dbReference type="PANTHER" id="PTHR11610">
    <property type="entry name" value="LIPASE"/>
    <property type="match status" value="1"/>
</dbReference>
<dbReference type="PRINTS" id="PR00821">
    <property type="entry name" value="TAGLIPASE"/>
</dbReference>
<dbReference type="eggNOG" id="ENOG502QT16">
    <property type="taxonomic scope" value="Eukaryota"/>
</dbReference>
<dbReference type="Proteomes" id="UP000007266">
    <property type="component" value="Linkage group 9"/>
</dbReference>
<evidence type="ECO:0000259" key="6">
    <source>
        <dbReference type="Pfam" id="PF00151"/>
    </source>
</evidence>
<accession>D6X109</accession>
<evidence type="ECO:0000256" key="3">
    <source>
        <dbReference type="ARBA" id="ARBA00022525"/>
    </source>
</evidence>
<keyword evidence="3" id="KW-0964">Secreted</keyword>
<dbReference type="InterPro" id="IPR013818">
    <property type="entry name" value="Lipase"/>
</dbReference>
<dbReference type="GO" id="GO:0016298">
    <property type="term" value="F:lipase activity"/>
    <property type="evidence" value="ECO:0000318"/>
    <property type="project" value="GO_Central"/>
</dbReference>
<dbReference type="OMA" id="PPYCPKY"/>
<dbReference type="PhylomeDB" id="D6X109"/>
<dbReference type="Pfam" id="PF00151">
    <property type="entry name" value="Lipase"/>
    <property type="match status" value="1"/>
</dbReference>
<dbReference type="EMBL" id="KQ971371">
    <property type="protein sequence ID" value="EFA09985.1"/>
    <property type="molecule type" value="Genomic_DNA"/>
</dbReference>
<organism evidence="7 8">
    <name type="scientific">Tribolium castaneum</name>
    <name type="common">Red flour beetle</name>
    <dbReference type="NCBI Taxonomy" id="7070"/>
    <lineage>
        <taxon>Eukaryota</taxon>
        <taxon>Metazoa</taxon>
        <taxon>Ecdysozoa</taxon>
        <taxon>Arthropoda</taxon>
        <taxon>Hexapoda</taxon>
        <taxon>Insecta</taxon>
        <taxon>Pterygota</taxon>
        <taxon>Neoptera</taxon>
        <taxon>Endopterygota</taxon>
        <taxon>Coleoptera</taxon>
        <taxon>Polyphaga</taxon>
        <taxon>Cucujiformia</taxon>
        <taxon>Tenebrionidae</taxon>
        <taxon>Tenebrionidae incertae sedis</taxon>
        <taxon>Tribolium</taxon>
    </lineage>
</organism>
<feature type="chain" id="PRO_5003090484" evidence="5">
    <location>
        <begin position="22"/>
        <end position="369"/>
    </location>
</feature>
<reference evidence="7 8" key="1">
    <citation type="journal article" date="2008" name="Nature">
        <title>The genome of the model beetle and pest Tribolium castaneum.</title>
        <authorList>
            <consortium name="Tribolium Genome Sequencing Consortium"/>
            <person name="Richards S."/>
            <person name="Gibbs R.A."/>
            <person name="Weinstock G.M."/>
            <person name="Brown S.J."/>
            <person name="Denell R."/>
            <person name="Beeman R.W."/>
            <person name="Gibbs R."/>
            <person name="Beeman R.W."/>
            <person name="Brown S.J."/>
            <person name="Bucher G."/>
            <person name="Friedrich M."/>
            <person name="Grimmelikhuijzen C.J."/>
            <person name="Klingler M."/>
            <person name="Lorenzen M."/>
            <person name="Richards S."/>
            <person name="Roth S."/>
            <person name="Schroder R."/>
            <person name="Tautz D."/>
            <person name="Zdobnov E.M."/>
            <person name="Muzny D."/>
            <person name="Gibbs R.A."/>
            <person name="Weinstock G.M."/>
            <person name="Attaway T."/>
            <person name="Bell S."/>
            <person name="Buhay C.J."/>
            <person name="Chandrabose M.N."/>
            <person name="Chavez D."/>
            <person name="Clerk-Blankenburg K.P."/>
            <person name="Cree A."/>
            <person name="Dao M."/>
            <person name="Davis C."/>
            <person name="Chacko J."/>
            <person name="Dinh H."/>
            <person name="Dugan-Rocha S."/>
            <person name="Fowler G."/>
            <person name="Garner T.T."/>
            <person name="Garnes J."/>
            <person name="Gnirke A."/>
            <person name="Hawes A."/>
            <person name="Hernandez J."/>
            <person name="Hines S."/>
            <person name="Holder M."/>
            <person name="Hume J."/>
            <person name="Jhangiani S.N."/>
            <person name="Joshi V."/>
            <person name="Khan Z.M."/>
            <person name="Jackson L."/>
            <person name="Kovar C."/>
            <person name="Kowis A."/>
            <person name="Lee S."/>
            <person name="Lewis L.R."/>
            <person name="Margolis J."/>
            <person name="Morgan M."/>
            <person name="Nazareth L.V."/>
            <person name="Nguyen N."/>
            <person name="Okwuonu G."/>
            <person name="Parker D."/>
            <person name="Richards S."/>
            <person name="Ruiz S.J."/>
            <person name="Santibanez J."/>
            <person name="Savard J."/>
            <person name="Scherer S.E."/>
            <person name="Schneider B."/>
            <person name="Sodergren E."/>
            <person name="Tautz D."/>
            <person name="Vattahil S."/>
            <person name="Villasana D."/>
            <person name="White C.S."/>
            <person name="Wright R."/>
            <person name="Park Y."/>
            <person name="Beeman R.W."/>
            <person name="Lord J."/>
            <person name="Oppert B."/>
            <person name="Lorenzen M."/>
            <person name="Brown S."/>
            <person name="Wang L."/>
            <person name="Savard J."/>
            <person name="Tautz D."/>
            <person name="Richards S."/>
            <person name="Weinstock G."/>
            <person name="Gibbs R.A."/>
            <person name="Liu Y."/>
            <person name="Worley K."/>
            <person name="Weinstock G."/>
            <person name="Elsik C.G."/>
            <person name="Reese J.T."/>
            <person name="Elhaik E."/>
            <person name="Landan G."/>
            <person name="Graur D."/>
            <person name="Arensburger P."/>
            <person name="Atkinson P."/>
            <person name="Beeman R.W."/>
            <person name="Beidler J."/>
            <person name="Brown S.J."/>
            <person name="Demuth J.P."/>
            <person name="Drury D.W."/>
            <person name="Du Y.Z."/>
            <person name="Fujiwara H."/>
            <person name="Lorenzen M."/>
            <person name="Maselli V."/>
            <person name="Osanai M."/>
            <person name="Park Y."/>
            <person name="Robertson H.M."/>
            <person name="Tu Z."/>
            <person name="Wang J.J."/>
            <person name="Wang S."/>
            <person name="Richards S."/>
            <person name="Song H."/>
            <person name="Zhang L."/>
            <person name="Sodergren E."/>
            <person name="Werner D."/>
            <person name="Stanke M."/>
            <person name="Morgenstern B."/>
            <person name="Solovyev V."/>
            <person name="Kosarev P."/>
            <person name="Brown G."/>
            <person name="Chen H.C."/>
            <person name="Ermolaeva O."/>
            <person name="Hlavina W."/>
            <person name="Kapustin Y."/>
            <person name="Kiryutin B."/>
            <person name="Kitts P."/>
            <person name="Maglott D."/>
            <person name="Pruitt K."/>
            <person name="Sapojnikov V."/>
            <person name="Souvorov A."/>
            <person name="Mackey A.J."/>
            <person name="Waterhouse R.M."/>
            <person name="Wyder S."/>
            <person name="Zdobnov E.M."/>
            <person name="Zdobnov E.M."/>
            <person name="Wyder S."/>
            <person name="Kriventseva E.V."/>
            <person name="Kadowaki T."/>
            <person name="Bork P."/>
            <person name="Aranda M."/>
            <person name="Bao R."/>
            <person name="Beermann A."/>
            <person name="Berns N."/>
            <person name="Bolognesi R."/>
            <person name="Bonneton F."/>
            <person name="Bopp D."/>
            <person name="Brown S.J."/>
            <person name="Bucher G."/>
            <person name="Butts T."/>
            <person name="Chaumot A."/>
            <person name="Denell R.E."/>
            <person name="Ferrier D.E."/>
            <person name="Friedrich M."/>
            <person name="Gordon C.M."/>
            <person name="Jindra M."/>
            <person name="Klingler M."/>
            <person name="Lan Q."/>
            <person name="Lattorff H.M."/>
            <person name="Laudet V."/>
            <person name="von Levetsow C."/>
            <person name="Liu Z."/>
            <person name="Lutz R."/>
            <person name="Lynch J.A."/>
            <person name="da Fonseca R.N."/>
            <person name="Posnien N."/>
            <person name="Reuter R."/>
            <person name="Roth S."/>
            <person name="Savard J."/>
            <person name="Schinko J.B."/>
            <person name="Schmitt C."/>
            <person name="Schoppmeier M."/>
            <person name="Schroder R."/>
            <person name="Shippy T.D."/>
            <person name="Simonnet F."/>
            <person name="Marques-Souza H."/>
            <person name="Tautz D."/>
            <person name="Tomoyasu Y."/>
            <person name="Trauner J."/>
            <person name="Van der Zee M."/>
            <person name="Vervoort M."/>
            <person name="Wittkopp N."/>
            <person name="Wimmer E.A."/>
            <person name="Yang X."/>
            <person name="Jones A.K."/>
            <person name="Sattelle D.B."/>
            <person name="Ebert P.R."/>
            <person name="Nelson D."/>
            <person name="Scott J.G."/>
            <person name="Beeman R.W."/>
            <person name="Muthukrishnan S."/>
            <person name="Kramer K.J."/>
            <person name="Arakane Y."/>
            <person name="Beeman R.W."/>
            <person name="Zhu Q."/>
            <person name="Hogenkamp D."/>
            <person name="Dixit R."/>
            <person name="Oppert B."/>
            <person name="Jiang H."/>
            <person name="Zou Z."/>
            <person name="Marshall J."/>
            <person name="Elpidina E."/>
            <person name="Vinokurov K."/>
            <person name="Oppert C."/>
            <person name="Zou Z."/>
            <person name="Evans J."/>
            <person name="Lu Z."/>
            <person name="Zhao P."/>
            <person name="Sumathipala N."/>
            <person name="Altincicek B."/>
            <person name="Vilcinskas A."/>
            <person name="Williams M."/>
            <person name="Hultmark D."/>
            <person name="Hetru C."/>
            <person name="Jiang H."/>
            <person name="Grimmelikhuijzen C.J."/>
            <person name="Hauser F."/>
            <person name="Cazzamali G."/>
            <person name="Williamson M."/>
            <person name="Park Y."/>
            <person name="Li B."/>
            <person name="Tanaka Y."/>
            <person name="Predel R."/>
            <person name="Neupert S."/>
            <person name="Schachtner J."/>
            <person name="Verleyen P."/>
            <person name="Raible F."/>
            <person name="Bork P."/>
            <person name="Friedrich M."/>
            <person name="Walden K.K."/>
            <person name="Robertson H.M."/>
            <person name="Angeli S."/>
            <person name="Foret S."/>
            <person name="Bucher G."/>
            <person name="Schuetz S."/>
            <person name="Maleszka R."/>
            <person name="Wimmer E.A."/>
            <person name="Beeman R.W."/>
            <person name="Lorenzen M."/>
            <person name="Tomoyasu Y."/>
            <person name="Miller S.C."/>
            <person name="Grossmann D."/>
            <person name="Bucher G."/>
        </authorList>
    </citation>
    <scope>NUCLEOTIDE SEQUENCE [LARGE SCALE GENOMIC DNA]</scope>
    <source>
        <strain evidence="7 8">Georgia GA2</strain>
    </source>
</reference>
<keyword evidence="8" id="KW-1185">Reference proteome</keyword>
<dbReference type="PANTHER" id="PTHR11610:SF172">
    <property type="entry name" value="LIPASE MEMBER H-A-LIKE PROTEIN"/>
    <property type="match status" value="1"/>
</dbReference>
<dbReference type="InterPro" id="IPR000734">
    <property type="entry name" value="TAG_lipase"/>
</dbReference>
<keyword evidence="5" id="KW-0732">Signal</keyword>
<feature type="domain" description="Lipase" evidence="6">
    <location>
        <begin position="56"/>
        <end position="287"/>
    </location>
</feature>
<dbReference type="InterPro" id="IPR029058">
    <property type="entry name" value="AB_hydrolase_fold"/>
</dbReference>
<name>D6X109_TRICA</name>
<evidence type="ECO:0000256" key="1">
    <source>
        <dbReference type="ARBA" id="ARBA00004613"/>
    </source>
</evidence>
<comment type="similarity">
    <text evidence="2 4">Belongs to the AB hydrolase superfamily. Lipase family.</text>
</comment>
<dbReference type="AlphaFoldDB" id="D6X109"/>
<evidence type="ECO:0000313" key="8">
    <source>
        <dbReference type="Proteomes" id="UP000007266"/>
    </source>
</evidence>
<evidence type="ECO:0000256" key="5">
    <source>
        <dbReference type="SAM" id="SignalP"/>
    </source>
</evidence>
<dbReference type="Gene3D" id="3.40.50.1820">
    <property type="entry name" value="alpha/beta hydrolase"/>
    <property type="match status" value="1"/>
</dbReference>
<dbReference type="SUPFAM" id="SSF53474">
    <property type="entry name" value="alpha/beta-Hydrolases"/>
    <property type="match status" value="1"/>
</dbReference>
<dbReference type="InParanoid" id="D6X109"/>
<evidence type="ECO:0000256" key="2">
    <source>
        <dbReference type="ARBA" id="ARBA00010701"/>
    </source>
</evidence>
<gene>
    <name evidence="7" type="primary">AUGUSTUS-3.0.2_12150</name>
    <name evidence="7" type="ORF">TcasGA2_TC012150</name>
</gene>
<dbReference type="GO" id="GO:0016042">
    <property type="term" value="P:lipid catabolic process"/>
    <property type="evidence" value="ECO:0000318"/>
    <property type="project" value="GO_Central"/>
</dbReference>
<evidence type="ECO:0000256" key="4">
    <source>
        <dbReference type="RuleBase" id="RU004262"/>
    </source>
</evidence>
<proteinExistence type="inferred from homology"/>
<dbReference type="HOGENOM" id="CLU_027171_5_0_1"/>
<evidence type="ECO:0000313" key="7">
    <source>
        <dbReference type="EMBL" id="EFA09985.1"/>
    </source>
</evidence>